<keyword evidence="4 7" id="KW-0238">DNA-binding</keyword>
<dbReference type="Gene3D" id="1.10.10.10">
    <property type="entry name" value="Winged helix-like DNA-binding domain superfamily/Winged helix DNA-binding domain"/>
    <property type="match status" value="1"/>
</dbReference>
<dbReference type="SMART" id="SM00448">
    <property type="entry name" value="REC"/>
    <property type="match status" value="1"/>
</dbReference>
<evidence type="ECO:0000256" key="4">
    <source>
        <dbReference type="ARBA" id="ARBA00023125"/>
    </source>
</evidence>
<feature type="domain" description="Response regulatory" evidence="6">
    <location>
        <begin position="9"/>
        <end position="123"/>
    </location>
</feature>
<dbReference type="InterPro" id="IPR039420">
    <property type="entry name" value="WalR-like"/>
</dbReference>
<keyword evidence="1" id="KW-0597">Phosphoprotein</keyword>
<dbReference type="GO" id="GO:0032993">
    <property type="term" value="C:protein-DNA complex"/>
    <property type="evidence" value="ECO:0007669"/>
    <property type="project" value="TreeGrafter"/>
</dbReference>
<dbReference type="GO" id="GO:0006355">
    <property type="term" value="P:regulation of DNA-templated transcription"/>
    <property type="evidence" value="ECO:0007669"/>
    <property type="project" value="InterPro"/>
</dbReference>
<dbReference type="AlphaFoldDB" id="A0A1W1CEI5"/>
<dbReference type="GO" id="GO:0000156">
    <property type="term" value="F:phosphorelay response regulator activity"/>
    <property type="evidence" value="ECO:0007669"/>
    <property type="project" value="TreeGrafter"/>
</dbReference>
<keyword evidence="5" id="KW-0804">Transcription</keyword>
<evidence type="ECO:0000313" key="7">
    <source>
        <dbReference type="EMBL" id="SFV64125.1"/>
    </source>
</evidence>
<dbReference type="InterPro" id="IPR036388">
    <property type="entry name" value="WH-like_DNA-bd_sf"/>
</dbReference>
<keyword evidence="3" id="KW-0805">Transcription regulation</keyword>
<evidence type="ECO:0000256" key="1">
    <source>
        <dbReference type="ARBA" id="ARBA00022553"/>
    </source>
</evidence>
<dbReference type="GO" id="GO:0005829">
    <property type="term" value="C:cytosol"/>
    <property type="evidence" value="ECO:0007669"/>
    <property type="project" value="TreeGrafter"/>
</dbReference>
<protein>
    <submittedName>
        <fullName evidence="7">DNA-binding response regulator CiaR</fullName>
    </submittedName>
</protein>
<dbReference type="EMBL" id="FPHM01000084">
    <property type="protein sequence ID" value="SFV64125.1"/>
    <property type="molecule type" value="Genomic_DNA"/>
</dbReference>
<dbReference type="PANTHER" id="PTHR48111:SF1">
    <property type="entry name" value="TWO-COMPONENT RESPONSE REGULATOR ORR33"/>
    <property type="match status" value="1"/>
</dbReference>
<proteinExistence type="predicted"/>
<dbReference type="SUPFAM" id="SSF52172">
    <property type="entry name" value="CheY-like"/>
    <property type="match status" value="1"/>
</dbReference>
<keyword evidence="2" id="KW-0902">Two-component regulatory system</keyword>
<dbReference type="GO" id="GO:0000976">
    <property type="term" value="F:transcription cis-regulatory region binding"/>
    <property type="evidence" value="ECO:0007669"/>
    <property type="project" value="TreeGrafter"/>
</dbReference>
<dbReference type="PANTHER" id="PTHR48111">
    <property type="entry name" value="REGULATOR OF RPOS"/>
    <property type="match status" value="1"/>
</dbReference>
<sequence length="217" mass="24974">MAIIGNEINILLMEDELDLGETLQEMLELEGYVVTWVKDGGEASDISFEEKFDLYVFDINVPEINGLELVESLRHAEDNTPVIFISALIDLETMKKAFNIGAQDYIKKPFFPEELLFRIEAKFKKNEKRIIYKDLEYNPKSKVLKKGGETLFLSNKQQMLFHLFITQLNKTIEPFTIMEYCSIKSISALRVAINKLKASTGIEIRSVHGRGYIVEIR</sequence>
<dbReference type="InterPro" id="IPR001789">
    <property type="entry name" value="Sig_transdc_resp-reg_receiver"/>
</dbReference>
<name>A0A1W1CEI5_9ZZZZ</name>
<dbReference type="InterPro" id="IPR011006">
    <property type="entry name" value="CheY-like_superfamily"/>
</dbReference>
<evidence type="ECO:0000256" key="5">
    <source>
        <dbReference type="ARBA" id="ARBA00023163"/>
    </source>
</evidence>
<dbReference type="Pfam" id="PF00072">
    <property type="entry name" value="Response_reg"/>
    <property type="match status" value="1"/>
</dbReference>
<dbReference type="Gene3D" id="3.40.50.2300">
    <property type="match status" value="1"/>
</dbReference>
<evidence type="ECO:0000256" key="2">
    <source>
        <dbReference type="ARBA" id="ARBA00023012"/>
    </source>
</evidence>
<organism evidence="7">
    <name type="scientific">hydrothermal vent metagenome</name>
    <dbReference type="NCBI Taxonomy" id="652676"/>
    <lineage>
        <taxon>unclassified sequences</taxon>
        <taxon>metagenomes</taxon>
        <taxon>ecological metagenomes</taxon>
    </lineage>
</organism>
<dbReference type="InterPro" id="IPR016032">
    <property type="entry name" value="Sig_transdc_resp-reg_C-effctor"/>
</dbReference>
<evidence type="ECO:0000256" key="3">
    <source>
        <dbReference type="ARBA" id="ARBA00023015"/>
    </source>
</evidence>
<accession>A0A1W1CEI5</accession>
<reference evidence="7" key="1">
    <citation type="submission" date="2016-10" db="EMBL/GenBank/DDBJ databases">
        <authorList>
            <person name="de Groot N.N."/>
        </authorList>
    </citation>
    <scope>NUCLEOTIDE SEQUENCE</scope>
</reference>
<gene>
    <name evidence="7" type="ORF">MNB_SV-13-2086</name>
</gene>
<dbReference type="PROSITE" id="PS50110">
    <property type="entry name" value="RESPONSE_REGULATORY"/>
    <property type="match status" value="1"/>
</dbReference>
<dbReference type="SUPFAM" id="SSF46894">
    <property type="entry name" value="C-terminal effector domain of the bipartite response regulators"/>
    <property type="match status" value="1"/>
</dbReference>
<evidence type="ECO:0000259" key="6">
    <source>
        <dbReference type="PROSITE" id="PS50110"/>
    </source>
</evidence>